<dbReference type="AlphaFoldDB" id="A0A562RKD5"/>
<dbReference type="EMBL" id="VLLB01000001">
    <property type="protein sequence ID" value="TWI69064.1"/>
    <property type="molecule type" value="Genomic_DNA"/>
</dbReference>
<evidence type="ECO:0000313" key="1">
    <source>
        <dbReference type="EMBL" id="TWI69064.1"/>
    </source>
</evidence>
<protein>
    <submittedName>
        <fullName evidence="1">Uncharacterized protein</fullName>
    </submittedName>
</protein>
<sequence length="327" mass="32977">MALPQTNITAYDGIDIPTRADPANWDQRSEDGWGRLKPGADQHNVLAGQVNVMATAANNSASTAAQAAIDAQGYRNEANGAKNDANQAKTDAQAARAGAETARDAAQGYSEALAGTSSTSLVVGIGVRTFTGAGLAGKKFTPQQTLKAVSPLDANKYMVGTVSAYTSNGAQSSLTLLVSDVNSLTNGSTGNSWSIAVSGVAGPPGPVGGLNGGNLAGSLNEKQAADVPVSASPDIWSGAGNVVPLVGDGTWSDLPDAPQAGTSRTVRITGLVLLKAGAKLHVQGGTQRLRPGDRVEVLAEGIAGPFSLTIQPALGHLPAMYAAILAL</sequence>
<evidence type="ECO:0000313" key="2">
    <source>
        <dbReference type="Proteomes" id="UP000318431"/>
    </source>
</evidence>
<name>A0A562RKD5_9BURK</name>
<reference evidence="1 2" key="1">
    <citation type="journal article" date="2015" name="Stand. Genomic Sci.">
        <title>Genomic Encyclopedia of Bacterial and Archaeal Type Strains, Phase III: the genomes of soil and plant-associated and newly described type strains.</title>
        <authorList>
            <person name="Whitman W.B."/>
            <person name="Woyke T."/>
            <person name="Klenk H.P."/>
            <person name="Zhou Y."/>
            <person name="Lilburn T.G."/>
            <person name="Beck B.J."/>
            <person name="De Vos P."/>
            <person name="Vandamme P."/>
            <person name="Eisen J.A."/>
            <person name="Garrity G."/>
            <person name="Hugenholtz P."/>
            <person name="Kyrpides N.C."/>
        </authorList>
    </citation>
    <scope>NUCLEOTIDE SEQUENCE [LARGE SCALE GENOMIC DNA]</scope>
    <source>
        <strain evidence="1 2">CGMCC 1.10822</strain>
    </source>
</reference>
<dbReference type="Proteomes" id="UP000318431">
    <property type="component" value="Unassembled WGS sequence"/>
</dbReference>
<proteinExistence type="predicted"/>
<organism evidence="1 2">
    <name type="scientific">Pseudoduganella lurida</name>
    <dbReference type="NCBI Taxonomy" id="1036180"/>
    <lineage>
        <taxon>Bacteria</taxon>
        <taxon>Pseudomonadati</taxon>
        <taxon>Pseudomonadota</taxon>
        <taxon>Betaproteobacteria</taxon>
        <taxon>Burkholderiales</taxon>
        <taxon>Oxalobacteraceae</taxon>
        <taxon>Telluria group</taxon>
        <taxon>Pseudoduganella</taxon>
    </lineage>
</organism>
<dbReference type="RefSeq" id="WP_145646785.1">
    <property type="nucleotide sequence ID" value="NZ_VLLB01000001.1"/>
</dbReference>
<keyword evidence="2" id="KW-1185">Reference proteome</keyword>
<comment type="caution">
    <text evidence="1">The sequence shown here is derived from an EMBL/GenBank/DDBJ whole genome shotgun (WGS) entry which is preliminary data.</text>
</comment>
<accession>A0A562RKD5</accession>
<gene>
    <name evidence="1" type="ORF">IP91_00129</name>
</gene>